<reference evidence="6 7" key="1">
    <citation type="submission" date="2018-06" db="EMBL/GenBank/DDBJ databases">
        <title>Extensive metabolic versatility and redundancy in microbially diverse, dynamic hydrothermal sediments.</title>
        <authorList>
            <person name="Dombrowski N."/>
            <person name="Teske A."/>
            <person name="Baker B.J."/>
        </authorList>
    </citation>
    <scope>NUCLEOTIDE SEQUENCE [LARGE SCALE GENOMIC DNA]</scope>
    <source>
        <strain evidence="6">B35_G9</strain>
    </source>
</reference>
<dbReference type="InterPro" id="IPR050301">
    <property type="entry name" value="NTE"/>
</dbReference>
<evidence type="ECO:0000313" key="6">
    <source>
        <dbReference type="EMBL" id="RKX65549.1"/>
    </source>
</evidence>
<comment type="caution">
    <text evidence="6">The sequence shown here is derived from an EMBL/GenBank/DDBJ whole genome shotgun (WGS) entry which is preliminary data.</text>
</comment>
<dbReference type="PROSITE" id="PS51635">
    <property type="entry name" value="PNPLA"/>
    <property type="match status" value="1"/>
</dbReference>
<evidence type="ECO:0000256" key="1">
    <source>
        <dbReference type="ARBA" id="ARBA00022801"/>
    </source>
</evidence>
<dbReference type="Proteomes" id="UP000282321">
    <property type="component" value="Unassembled WGS sequence"/>
</dbReference>
<evidence type="ECO:0000256" key="4">
    <source>
        <dbReference type="PROSITE-ProRule" id="PRU01161"/>
    </source>
</evidence>
<dbReference type="Pfam" id="PF01734">
    <property type="entry name" value="Patatin"/>
    <property type="match status" value="1"/>
</dbReference>
<proteinExistence type="predicted"/>
<keyword evidence="1 4" id="KW-0378">Hydrolase</keyword>
<comment type="caution">
    <text evidence="4">Lacks conserved residue(s) required for the propagation of feature annotation.</text>
</comment>
<feature type="short sequence motif" description="DGA/G" evidence="4">
    <location>
        <begin position="157"/>
        <end position="159"/>
    </location>
</feature>
<keyword evidence="3 4" id="KW-0443">Lipid metabolism</keyword>
<evidence type="ECO:0000256" key="3">
    <source>
        <dbReference type="ARBA" id="ARBA00023098"/>
    </source>
</evidence>
<dbReference type="Gene3D" id="3.40.1090.10">
    <property type="entry name" value="Cytosolic phospholipase A2 catalytic domain"/>
    <property type="match status" value="1"/>
</dbReference>
<feature type="short sequence motif" description="GXSXG" evidence="4">
    <location>
        <begin position="40"/>
        <end position="44"/>
    </location>
</feature>
<dbReference type="PANTHER" id="PTHR14226:SF76">
    <property type="entry name" value="NTE FAMILY PROTEIN RSSA"/>
    <property type="match status" value="1"/>
</dbReference>
<feature type="active site" description="Proton acceptor" evidence="4">
    <location>
        <position position="157"/>
    </location>
</feature>
<organism evidence="6 7">
    <name type="scientific">candidate division TA06 bacterium</name>
    <dbReference type="NCBI Taxonomy" id="2250710"/>
    <lineage>
        <taxon>Bacteria</taxon>
        <taxon>Bacteria division TA06</taxon>
    </lineage>
</organism>
<dbReference type="InterPro" id="IPR002641">
    <property type="entry name" value="PNPLA_dom"/>
</dbReference>
<feature type="domain" description="PNPLA" evidence="5">
    <location>
        <begin position="9"/>
        <end position="170"/>
    </location>
</feature>
<dbReference type="AlphaFoldDB" id="A0A660S6L9"/>
<dbReference type="EMBL" id="QNBC01000084">
    <property type="protein sequence ID" value="RKX65549.1"/>
    <property type="molecule type" value="Genomic_DNA"/>
</dbReference>
<evidence type="ECO:0000259" key="5">
    <source>
        <dbReference type="PROSITE" id="PS51635"/>
    </source>
</evidence>
<evidence type="ECO:0000256" key="2">
    <source>
        <dbReference type="ARBA" id="ARBA00022963"/>
    </source>
</evidence>
<evidence type="ECO:0000313" key="7">
    <source>
        <dbReference type="Proteomes" id="UP000282321"/>
    </source>
</evidence>
<protein>
    <recommendedName>
        <fullName evidence="5">PNPLA domain-containing protein</fullName>
    </recommendedName>
</protein>
<accession>A0A660S6L9</accession>
<gene>
    <name evidence="6" type="ORF">DRP44_06080</name>
</gene>
<keyword evidence="2 4" id="KW-0442">Lipid degradation</keyword>
<dbReference type="GO" id="GO:0016787">
    <property type="term" value="F:hydrolase activity"/>
    <property type="evidence" value="ECO:0007669"/>
    <property type="project" value="UniProtKB-UniRule"/>
</dbReference>
<name>A0A660S6L9_UNCT6</name>
<dbReference type="InterPro" id="IPR016035">
    <property type="entry name" value="Acyl_Trfase/lysoPLipase"/>
</dbReference>
<sequence length="316" mass="35172">MKKRLKVGLALGSGGARGLAHIGVLQILKRKNIKLDFVTGTSMGAVIGALYASGMEPEEIEAEALKIDKRQARTLFRPSLTISGLTDGKNIIELLKKYIGDKKFKDLKIPFACVATEFYEGKAISLNTGYVLDAVRASLSIPILIKPYVLNDMILLDGGISNPVPVDVARGMGADITIAVNVINNPQRNKRLGKYMEEEAERKTEVGKSKEVIIKEMIEKRLQKIKEIIPNIIENKFKSDTPPINVIAAKLFEIAESKIVEQKLLIDKPEVLIEPYTYYASIMDYELAPRLIYQGKRATLFKLDEINTILRGGDVW</sequence>
<dbReference type="PANTHER" id="PTHR14226">
    <property type="entry name" value="NEUROPATHY TARGET ESTERASE/SWISS CHEESE D.MELANOGASTER"/>
    <property type="match status" value="1"/>
</dbReference>
<feature type="active site" description="Nucleophile" evidence="4">
    <location>
        <position position="42"/>
    </location>
</feature>
<dbReference type="SUPFAM" id="SSF52151">
    <property type="entry name" value="FabD/lysophospholipase-like"/>
    <property type="match status" value="1"/>
</dbReference>
<dbReference type="GO" id="GO:0016042">
    <property type="term" value="P:lipid catabolic process"/>
    <property type="evidence" value="ECO:0007669"/>
    <property type="project" value="UniProtKB-UniRule"/>
</dbReference>